<protein>
    <submittedName>
        <fullName evidence="2">Uncharacterized protein</fullName>
    </submittedName>
</protein>
<keyword evidence="3" id="KW-1185">Reference proteome</keyword>
<dbReference type="EMBL" id="KN834810">
    <property type="protein sequence ID" value="KIK55017.1"/>
    <property type="molecule type" value="Genomic_DNA"/>
</dbReference>
<reference evidence="2 3" key="1">
    <citation type="submission" date="2014-04" db="EMBL/GenBank/DDBJ databases">
        <title>Evolutionary Origins and Diversification of the Mycorrhizal Mutualists.</title>
        <authorList>
            <consortium name="DOE Joint Genome Institute"/>
            <consortium name="Mycorrhizal Genomics Consortium"/>
            <person name="Kohler A."/>
            <person name="Kuo A."/>
            <person name="Nagy L.G."/>
            <person name="Floudas D."/>
            <person name="Copeland A."/>
            <person name="Barry K.W."/>
            <person name="Cichocki N."/>
            <person name="Veneault-Fourrey C."/>
            <person name="LaButti K."/>
            <person name="Lindquist E.A."/>
            <person name="Lipzen A."/>
            <person name="Lundell T."/>
            <person name="Morin E."/>
            <person name="Murat C."/>
            <person name="Riley R."/>
            <person name="Ohm R."/>
            <person name="Sun H."/>
            <person name="Tunlid A."/>
            <person name="Henrissat B."/>
            <person name="Grigoriev I.V."/>
            <person name="Hibbett D.S."/>
            <person name="Martin F."/>
        </authorList>
    </citation>
    <scope>NUCLEOTIDE SEQUENCE [LARGE SCALE GENOMIC DNA]</scope>
    <source>
        <strain evidence="2 3">FD-317 M1</strain>
    </source>
</reference>
<evidence type="ECO:0000313" key="2">
    <source>
        <dbReference type="EMBL" id="KIK55017.1"/>
    </source>
</evidence>
<feature type="compositionally biased region" description="Acidic residues" evidence="1">
    <location>
        <begin position="203"/>
        <end position="226"/>
    </location>
</feature>
<feature type="region of interest" description="Disordered" evidence="1">
    <location>
        <begin position="1"/>
        <end position="68"/>
    </location>
</feature>
<gene>
    <name evidence="2" type="ORF">GYMLUDRAFT_76766</name>
</gene>
<dbReference type="AlphaFoldDB" id="A0A0D0CAJ6"/>
<organism evidence="2 3">
    <name type="scientific">Collybiopsis luxurians FD-317 M1</name>
    <dbReference type="NCBI Taxonomy" id="944289"/>
    <lineage>
        <taxon>Eukaryota</taxon>
        <taxon>Fungi</taxon>
        <taxon>Dikarya</taxon>
        <taxon>Basidiomycota</taxon>
        <taxon>Agaricomycotina</taxon>
        <taxon>Agaricomycetes</taxon>
        <taxon>Agaricomycetidae</taxon>
        <taxon>Agaricales</taxon>
        <taxon>Marasmiineae</taxon>
        <taxon>Omphalotaceae</taxon>
        <taxon>Collybiopsis</taxon>
        <taxon>Collybiopsis luxurians</taxon>
    </lineage>
</organism>
<evidence type="ECO:0000256" key="1">
    <source>
        <dbReference type="SAM" id="MobiDB-lite"/>
    </source>
</evidence>
<feature type="region of interest" description="Disordered" evidence="1">
    <location>
        <begin position="197"/>
        <end position="226"/>
    </location>
</feature>
<accession>A0A0D0CAJ6</accession>
<name>A0A0D0CAJ6_9AGAR</name>
<dbReference type="Proteomes" id="UP000053593">
    <property type="component" value="Unassembled WGS sequence"/>
</dbReference>
<feature type="compositionally biased region" description="Low complexity" evidence="1">
    <location>
        <begin position="350"/>
        <end position="367"/>
    </location>
</feature>
<feature type="compositionally biased region" description="Low complexity" evidence="1">
    <location>
        <begin position="47"/>
        <end position="68"/>
    </location>
</feature>
<evidence type="ECO:0000313" key="3">
    <source>
        <dbReference type="Proteomes" id="UP000053593"/>
    </source>
</evidence>
<dbReference type="HOGENOM" id="CLU_468558_0_0_1"/>
<proteinExistence type="predicted"/>
<dbReference type="OrthoDB" id="2940229at2759"/>
<feature type="region of interest" description="Disordered" evidence="1">
    <location>
        <begin position="348"/>
        <end position="367"/>
    </location>
</feature>
<feature type="region of interest" description="Disordered" evidence="1">
    <location>
        <begin position="431"/>
        <end position="483"/>
    </location>
</feature>
<sequence>MPLKRESDSPTPSPRSSKRRKQNLDMLPPSMSDPVTPARTPNSILKFPSSASSFSSTSSYPPYPFDSPSNPFGRRRTLSASLPPKSAFGYHLPLRFQFLRHGTKRDKEGIYRIVQVPLTYTFQHLKALMAFLFGGQYTEPPEDEDEETGHLFEVRKGVAMYSKHYLLGTIKNSKTVVRLSSARDPYRYKQEWDNGGDWREEEYQGEEEDELARENEGSENEEEVRWEAEEDYTLGHVWKPALKGERPDDKTAIVYFHSSPSDPKHPIQIQITLHKDKVPSRQGFSNAPYVFEGRGHVYLSPLEPKDIAEGYSEEDIEMEIDTDTWNEPKNAFAEFLLYCVNIPPPDFQQSQRSSSSSSSASTFLPSSSPVRTIDDFSPFTPYSASSSPVRAPIAGLSSPLSFLKLHSSSYPKCTPAPPPAQRKRVKYLQKRIERSKLRKAPGPKDQEGDEDEEKKTSQSHVATTKAITRATRGQRKPVIAKPKPVTLGGITRAQAMAVIAADLSPET</sequence>